<feature type="region of interest" description="Disordered" evidence="1">
    <location>
        <begin position="57"/>
        <end position="82"/>
    </location>
</feature>
<feature type="transmembrane region" description="Helical" evidence="2">
    <location>
        <begin position="94"/>
        <end position="112"/>
    </location>
</feature>
<evidence type="ECO:0000313" key="3">
    <source>
        <dbReference type="EMBL" id="KAJ2678910.1"/>
    </source>
</evidence>
<dbReference type="GO" id="GO:0045040">
    <property type="term" value="P:protein insertion into mitochondrial outer membrane"/>
    <property type="evidence" value="ECO:0007669"/>
    <property type="project" value="InterPro"/>
</dbReference>
<reference evidence="3" key="1">
    <citation type="submission" date="2022-07" db="EMBL/GenBank/DDBJ databases">
        <title>Phylogenomic reconstructions and comparative analyses of Kickxellomycotina fungi.</title>
        <authorList>
            <person name="Reynolds N.K."/>
            <person name="Stajich J.E."/>
            <person name="Barry K."/>
            <person name="Grigoriev I.V."/>
            <person name="Crous P."/>
            <person name="Smith M.E."/>
        </authorList>
    </citation>
    <scope>NUCLEOTIDE SEQUENCE</scope>
    <source>
        <strain evidence="3">NRRL 3115</strain>
    </source>
</reference>
<evidence type="ECO:0000313" key="4">
    <source>
        <dbReference type="Proteomes" id="UP001151518"/>
    </source>
</evidence>
<accession>A0A9W8KZT6</accession>
<sequence length="129" mass="14562">MDYRDADGYFREDVYRVLGRGSIASSMTDSGPSTAPARYRLSSSNFTEQALSDISDYMSKTDTSSDSSESASENGLVSRRMSEQDAEWEEAKHVLYTAVIGVVLPMTFRFIGRRVTFSMWARFLTAYFN</sequence>
<gene>
    <name evidence="3" type="ORF">GGI25_001899</name>
</gene>
<keyword evidence="2" id="KW-1133">Transmembrane helix</keyword>
<comment type="caution">
    <text evidence="3">The sequence shown here is derived from an EMBL/GenBank/DDBJ whole genome shotgun (WGS) entry which is preliminary data.</text>
</comment>
<proteinExistence type="predicted"/>
<feature type="compositionally biased region" description="Low complexity" evidence="1">
    <location>
        <begin position="57"/>
        <end position="72"/>
    </location>
</feature>
<dbReference type="EMBL" id="JANBTW010000016">
    <property type="protein sequence ID" value="KAJ2678910.1"/>
    <property type="molecule type" value="Genomic_DNA"/>
</dbReference>
<evidence type="ECO:0000256" key="2">
    <source>
        <dbReference type="SAM" id="Phobius"/>
    </source>
</evidence>
<dbReference type="GO" id="GO:0005739">
    <property type="term" value="C:mitochondrion"/>
    <property type="evidence" value="ECO:0007669"/>
    <property type="project" value="GOC"/>
</dbReference>
<dbReference type="AlphaFoldDB" id="A0A9W8KZT6"/>
<dbReference type="OrthoDB" id="5555533at2759"/>
<dbReference type="Pfam" id="PF19117">
    <property type="entry name" value="Mim2"/>
    <property type="match status" value="1"/>
</dbReference>
<keyword evidence="2" id="KW-0472">Membrane</keyword>
<dbReference type="InterPro" id="IPR037652">
    <property type="entry name" value="Mim2"/>
</dbReference>
<keyword evidence="2" id="KW-0812">Transmembrane</keyword>
<protein>
    <submittedName>
        <fullName evidence="3">Uncharacterized protein</fullName>
    </submittedName>
</protein>
<evidence type="ECO:0000256" key="1">
    <source>
        <dbReference type="SAM" id="MobiDB-lite"/>
    </source>
</evidence>
<dbReference type="GO" id="GO:0070096">
    <property type="term" value="P:mitochondrial outer membrane translocase complex assembly"/>
    <property type="evidence" value="ECO:0007669"/>
    <property type="project" value="InterPro"/>
</dbReference>
<dbReference type="Proteomes" id="UP001151518">
    <property type="component" value="Unassembled WGS sequence"/>
</dbReference>
<name>A0A9W8KZT6_9FUNG</name>
<organism evidence="3 4">
    <name type="scientific">Coemansia spiralis</name>
    <dbReference type="NCBI Taxonomy" id="417178"/>
    <lineage>
        <taxon>Eukaryota</taxon>
        <taxon>Fungi</taxon>
        <taxon>Fungi incertae sedis</taxon>
        <taxon>Zoopagomycota</taxon>
        <taxon>Kickxellomycotina</taxon>
        <taxon>Kickxellomycetes</taxon>
        <taxon>Kickxellales</taxon>
        <taxon>Kickxellaceae</taxon>
        <taxon>Coemansia</taxon>
    </lineage>
</organism>